<dbReference type="InterPro" id="IPR003664">
    <property type="entry name" value="FA_synthesis"/>
</dbReference>
<dbReference type="EC" id="2.3.1.274" evidence="8 10"/>
<dbReference type="GO" id="GO:0006633">
    <property type="term" value="P:fatty acid biosynthetic process"/>
    <property type="evidence" value="ECO:0007669"/>
    <property type="project" value="UniProtKB-UniRule"/>
</dbReference>
<keyword evidence="11" id="KW-0012">Acyltransferase</keyword>
<protein>
    <recommendedName>
        <fullName evidence="8 10">Phosphate acyltransferase</fullName>
        <ecNumber evidence="8 10">2.3.1.274</ecNumber>
    </recommendedName>
    <alternativeName>
        <fullName evidence="10">Acyl-ACP phosphotransacylase</fullName>
    </alternativeName>
    <alternativeName>
        <fullName evidence="10">Acyl-[acyl-carrier-protein]--phosphate acyltransferase</fullName>
    </alternativeName>
    <alternativeName>
        <fullName evidence="10">Phosphate-acyl-ACP acyltransferase</fullName>
    </alternativeName>
</protein>
<evidence type="ECO:0000256" key="6">
    <source>
        <dbReference type="ARBA" id="ARBA00023209"/>
    </source>
</evidence>
<evidence type="ECO:0000256" key="1">
    <source>
        <dbReference type="ARBA" id="ARBA00001232"/>
    </source>
</evidence>
<evidence type="ECO:0000256" key="8">
    <source>
        <dbReference type="ARBA" id="ARBA00024069"/>
    </source>
</evidence>
<dbReference type="Gene3D" id="3.40.718.10">
    <property type="entry name" value="Isopropylmalate Dehydrogenase"/>
    <property type="match status" value="1"/>
</dbReference>
<keyword evidence="4 10" id="KW-0808">Transferase</keyword>
<dbReference type="PIRSF" id="PIRSF002465">
    <property type="entry name" value="Phsphlp_syn_PlsX"/>
    <property type="match status" value="1"/>
</dbReference>
<dbReference type="InterPro" id="IPR012281">
    <property type="entry name" value="Phospholipid_synth_PlsX-like"/>
</dbReference>
<sequence>MTRIAIDAMGGDHAPHEIVAGAVWAAKEYGVAIELVGKQDRIEQELDKISHEGFMTDCGKGGAAKYRIKIDTSKLDIKITHASEVIEMGEAPGQAIRKKKKSSIVLAVDAVAQGSSDAVVAAGSTGAAMASSLFGLGRIPGIDRPAIAVTMPTIKKPIVVIDGGANSNCTPEMLYQFAIMGATFSKNVLGIEHPRVAVLNIGEEAGKGNELAQATYKLLEEQQEKINFVGNIEGKEIFLSVCDVVVCDGFVGNVALKVTEGTSQMLFRMLKQEFKGDLPGKIIGLLAKPFMKRIYTKINYEEFGGALLLGVKGITVISHGRSKAYAIKNAVRVAKHAVETGVNEKIAKFYEE</sequence>
<evidence type="ECO:0000313" key="11">
    <source>
        <dbReference type="EMBL" id="HIS82173.1"/>
    </source>
</evidence>
<evidence type="ECO:0000256" key="5">
    <source>
        <dbReference type="ARBA" id="ARBA00023098"/>
    </source>
</evidence>
<comment type="function">
    <text evidence="10">Catalyzes the reversible formation of acyl-phosphate (acyl-PO(4)) from acyl-[acyl-carrier-protein] (acyl-ACP). This enzyme utilizes acyl-ACP as fatty acyl donor, but not acyl-CoA.</text>
</comment>
<dbReference type="GO" id="GO:0005737">
    <property type="term" value="C:cytoplasm"/>
    <property type="evidence" value="ECO:0007669"/>
    <property type="project" value="UniProtKB-SubCell"/>
</dbReference>
<keyword evidence="2 10" id="KW-0963">Cytoplasm</keyword>
<dbReference type="HAMAP" id="MF_00019">
    <property type="entry name" value="PlsX"/>
    <property type="match status" value="1"/>
</dbReference>
<reference evidence="11" key="1">
    <citation type="submission" date="2020-10" db="EMBL/GenBank/DDBJ databases">
        <authorList>
            <person name="Gilroy R."/>
        </authorList>
    </citation>
    <scope>NUCLEOTIDE SEQUENCE</scope>
    <source>
        <strain evidence="11">CHK152-2994</strain>
    </source>
</reference>
<evidence type="ECO:0000256" key="2">
    <source>
        <dbReference type="ARBA" id="ARBA00022490"/>
    </source>
</evidence>
<dbReference type="EMBL" id="DVJO01000022">
    <property type="protein sequence ID" value="HIS82173.1"/>
    <property type="molecule type" value="Genomic_DNA"/>
</dbReference>
<dbReference type="AlphaFoldDB" id="A0A9D1FUI6"/>
<keyword evidence="6 10" id="KW-0594">Phospholipid biosynthesis</keyword>
<evidence type="ECO:0000313" key="12">
    <source>
        <dbReference type="Proteomes" id="UP000824139"/>
    </source>
</evidence>
<comment type="similarity">
    <text evidence="10">Belongs to the PlsX family.</text>
</comment>
<dbReference type="Pfam" id="PF02504">
    <property type="entry name" value="FA_synthesis"/>
    <property type="match status" value="2"/>
</dbReference>
<evidence type="ECO:0000256" key="10">
    <source>
        <dbReference type="HAMAP-Rule" id="MF_00019"/>
    </source>
</evidence>
<dbReference type="SUPFAM" id="SSF53659">
    <property type="entry name" value="Isocitrate/Isopropylmalate dehydrogenase-like"/>
    <property type="match status" value="1"/>
</dbReference>
<organism evidence="11 12">
    <name type="scientific">Candidatus Scatenecus faecavium</name>
    <dbReference type="NCBI Taxonomy" id="2840915"/>
    <lineage>
        <taxon>Bacteria</taxon>
        <taxon>Candidatus Scatenecus</taxon>
    </lineage>
</organism>
<name>A0A9D1FUI6_9BACT</name>
<dbReference type="GO" id="GO:0043811">
    <property type="term" value="F:phosphate:acyl-[acyl carrier protein] acyltransferase activity"/>
    <property type="evidence" value="ECO:0007669"/>
    <property type="project" value="UniProtKB-UniRule"/>
</dbReference>
<evidence type="ECO:0000256" key="9">
    <source>
        <dbReference type="ARBA" id="ARBA00046608"/>
    </source>
</evidence>
<dbReference type="PANTHER" id="PTHR30100">
    <property type="entry name" value="FATTY ACID/PHOSPHOLIPID SYNTHESIS PROTEIN PLSX"/>
    <property type="match status" value="1"/>
</dbReference>
<dbReference type="NCBIfam" id="TIGR00182">
    <property type="entry name" value="plsX"/>
    <property type="match status" value="1"/>
</dbReference>
<comment type="subcellular location">
    <subcellularLocation>
        <location evidence="10">Cytoplasm</location>
    </subcellularLocation>
    <text evidence="10">Associated with the membrane possibly through PlsY.</text>
</comment>
<dbReference type="PANTHER" id="PTHR30100:SF1">
    <property type="entry name" value="PHOSPHATE ACYLTRANSFERASE"/>
    <property type="match status" value="1"/>
</dbReference>
<comment type="pathway">
    <text evidence="10">Lipid metabolism; phospholipid metabolism.</text>
</comment>
<accession>A0A9D1FUI6</accession>
<gene>
    <name evidence="10 11" type="primary">plsX</name>
    <name evidence="11" type="ORF">IAD41_01000</name>
</gene>
<keyword evidence="5 10" id="KW-0443">Lipid metabolism</keyword>
<dbReference type="Proteomes" id="UP000824139">
    <property type="component" value="Unassembled WGS sequence"/>
</dbReference>
<comment type="subunit">
    <text evidence="9 10">Homodimer. Probably interacts with PlsY.</text>
</comment>
<reference evidence="11" key="2">
    <citation type="journal article" date="2021" name="PeerJ">
        <title>Extensive microbial diversity within the chicken gut microbiome revealed by metagenomics and culture.</title>
        <authorList>
            <person name="Gilroy R."/>
            <person name="Ravi A."/>
            <person name="Getino M."/>
            <person name="Pursley I."/>
            <person name="Horton D.L."/>
            <person name="Alikhan N.F."/>
            <person name="Baker D."/>
            <person name="Gharbi K."/>
            <person name="Hall N."/>
            <person name="Watson M."/>
            <person name="Adriaenssens E.M."/>
            <person name="Foster-Nyarko E."/>
            <person name="Jarju S."/>
            <person name="Secka A."/>
            <person name="Antonio M."/>
            <person name="Oren A."/>
            <person name="Chaudhuri R.R."/>
            <person name="La Ragione R."/>
            <person name="Hildebrand F."/>
            <person name="Pallen M.J."/>
        </authorList>
    </citation>
    <scope>NUCLEOTIDE SEQUENCE</scope>
    <source>
        <strain evidence="11">CHK152-2994</strain>
    </source>
</reference>
<proteinExistence type="inferred from homology"/>
<evidence type="ECO:0000256" key="4">
    <source>
        <dbReference type="ARBA" id="ARBA00022679"/>
    </source>
</evidence>
<comment type="catalytic activity">
    <reaction evidence="1 10">
        <text>a fatty acyl-[ACP] + phosphate = an acyl phosphate + holo-[ACP]</text>
        <dbReference type="Rhea" id="RHEA:42292"/>
        <dbReference type="Rhea" id="RHEA-COMP:9685"/>
        <dbReference type="Rhea" id="RHEA-COMP:14125"/>
        <dbReference type="ChEBI" id="CHEBI:43474"/>
        <dbReference type="ChEBI" id="CHEBI:59918"/>
        <dbReference type="ChEBI" id="CHEBI:64479"/>
        <dbReference type="ChEBI" id="CHEBI:138651"/>
        <dbReference type="EC" id="2.3.1.274"/>
    </reaction>
</comment>
<dbReference type="GO" id="GO:0008654">
    <property type="term" value="P:phospholipid biosynthetic process"/>
    <property type="evidence" value="ECO:0007669"/>
    <property type="project" value="UniProtKB-KW"/>
</dbReference>
<comment type="caution">
    <text evidence="11">The sequence shown here is derived from an EMBL/GenBank/DDBJ whole genome shotgun (WGS) entry which is preliminary data.</text>
</comment>
<keyword evidence="3 10" id="KW-0444">Lipid biosynthesis</keyword>
<evidence type="ECO:0000256" key="3">
    <source>
        <dbReference type="ARBA" id="ARBA00022516"/>
    </source>
</evidence>
<keyword evidence="7 10" id="KW-1208">Phospholipid metabolism</keyword>
<evidence type="ECO:0000256" key="7">
    <source>
        <dbReference type="ARBA" id="ARBA00023264"/>
    </source>
</evidence>